<feature type="non-terminal residue" evidence="6">
    <location>
        <position position="59"/>
    </location>
</feature>
<comment type="caution">
    <text evidence="6">The sequence shown here is derived from an EMBL/GenBank/DDBJ whole genome shotgun (WGS) entry which is preliminary data.</text>
</comment>
<dbReference type="PANTHER" id="PTHR47959:SF1">
    <property type="entry name" value="ATP-DEPENDENT RNA HELICASE DBPA"/>
    <property type="match status" value="1"/>
</dbReference>
<dbReference type="Gene3D" id="3.40.50.300">
    <property type="entry name" value="P-loop containing nucleotide triphosphate hydrolases"/>
    <property type="match status" value="1"/>
</dbReference>
<evidence type="ECO:0000313" key="6">
    <source>
        <dbReference type="EMBL" id="EQD54389.1"/>
    </source>
</evidence>
<dbReference type="GO" id="GO:0005524">
    <property type="term" value="F:ATP binding"/>
    <property type="evidence" value="ECO:0007669"/>
    <property type="project" value="UniProtKB-KW"/>
</dbReference>
<keyword evidence="3 6" id="KW-0347">Helicase</keyword>
<dbReference type="InterPro" id="IPR050079">
    <property type="entry name" value="DEAD_box_RNA_helicase"/>
</dbReference>
<reference evidence="6" key="1">
    <citation type="submission" date="2013-08" db="EMBL/GenBank/DDBJ databases">
        <authorList>
            <person name="Mendez C."/>
            <person name="Richter M."/>
            <person name="Ferrer M."/>
            <person name="Sanchez J."/>
        </authorList>
    </citation>
    <scope>NUCLEOTIDE SEQUENCE</scope>
</reference>
<dbReference type="GO" id="GO:0016787">
    <property type="term" value="F:hydrolase activity"/>
    <property type="evidence" value="ECO:0007669"/>
    <property type="project" value="UniProtKB-KW"/>
</dbReference>
<dbReference type="PANTHER" id="PTHR47959">
    <property type="entry name" value="ATP-DEPENDENT RNA HELICASE RHLE-RELATED"/>
    <property type="match status" value="1"/>
</dbReference>
<dbReference type="GO" id="GO:0003724">
    <property type="term" value="F:RNA helicase activity"/>
    <property type="evidence" value="ECO:0007669"/>
    <property type="project" value="InterPro"/>
</dbReference>
<evidence type="ECO:0000259" key="5">
    <source>
        <dbReference type="PROSITE" id="PS51195"/>
    </source>
</evidence>
<feature type="domain" description="DEAD-box RNA helicase Q" evidence="5">
    <location>
        <begin position="2"/>
        <end position="30"/>
    </location>
</feature>
<evidence type="ECO:0000256" key="2">
    <source>
        <dbReference type="ARBA" id="ARBA00022801"/>
    </source>
</evidence>
<protein>
    <submittedName>
        <fullName evidence="6">Protein containing DNA/RNA helicase, DEAD/DEAH box type</fullName>
    </submittedName>
</protein>
<keyword evidence="4" id="KW-0067">ATP-binding</keyword>
<evidence type="ECO:0000256" key="1">
    <source>
        <dbReference type="ARBA" id="ARBA00022741"/>
    </source>
</evidence>
<dbReference type="InterPro" id="IPR014014">
    <property type="entry name" value="RNA_helicase_DEAD_Q_motif"/>
</dbReference>
<dbReference type="GO" id="GO:0005829">
    <property type="term" value="C:cytosol"/>
    <property type="evidence" value="ECO:0007669"/>
    <property type="project" value="TreeGrafter"/>
</dbReference>
<name>T1BM64_9ZZZZ</name>
<organism evidence="6">
    <name type="scientific">mine drainage metagenome</name>
    <dbReference type="NCBI Taxonomy" id="410659"/>
    <lineage>
        <taxon>unclassified sequences</taxon>
        <taxon>metagenomes</taxon>
        <taxon>ecological metagenomes</taxon>
    </lineage>
</organism>
<dbReference type="EMBL" id="AUZX01008828">
    <property type="protein sequence ID" value="EQD54389.1"/>
    <property type="molecule type" value="Genomic_DNA"/>
</dbReference>
<dbReference type="SUPFAM" id="SSF52540">
    <property type="entry name" value="P-loop containing nucleoside triphosphate hydrolases"/>
    <property type="match status" value="1"/>
</dbReference>
<keyword evidence="2" id="KW-0378">Hydrolase</keyword>
<dbReference type="GO" id="GO:0003676">
    <property type="term" value="F:nucleic acid binding"/>
    <property type="evidence" value="ECO:0007669"/>
    <property type="project" value="InterPro"/>
</dbReference>
<dbReference type="PROSITE" id="PS51195">
    <property type="entry name" value="Q_MOTIF"/>
    <property type="match status" value="1"/>
</dbReference>
<proteinExistence type="predicted"/>
<evidence type="ECO:0000256" key="4">
    <source>
        <dbReference type="ARBA" id="ARBA00022840"/>
    </source>
</evidence>
<reference evidence="6" key="2">
    <citation type="journal article" date="2014" name="ISME J.">
        <title>Microbial stratification in low pH oxic and suboxic macroscopic growths along an acid mine drainage.</title>
        <authorList>
            <person name="Mendez-Garcia C."/>
            <person name="Mesa V."/>
            <person name="Sprenger R.R."/>
            <person name="Richter M."/>
            <person name="Diez M.S."/>
            <person name="Solano J."/>
            <person name="Bargiela R."/>
            <person name="Golyshina O.V."/>
            <person name="Manteca A."/>
            <person name="Ramos J.L."/>
            <person name="Gallego J.R."/>
            <person name="Llorente I."/>
            <person name="Martins Dos Santos V.A."/>
            <person name="Jensen O.N."/>
            <person name="Pelaez A.I."/>
            <person name="Sanchez J."/>
            <person name="Ferrer M."/>
        </authorList>
    </citation>
    <scope>NUCLEOTIDE SEQUENCE</scope>
</reference>
<dbReference type="InterPro" id="IPR027417">
    <property type="entry name" value="P-loop_NTPase"/>
</dbReference>
<dbReference type="AlphaFoldDB" id="T1BM64"/>
<evidence type="ECO:0000256" key="3">
    <source>
        <dbReference type="ARBA" id="ARBA00022806"/>
    </source>
</evidence>
<dbReference type="InterPro" id="IPR011545">
    <property type="entry name" value="DEAD/DEAH_box_helicase_dom"/>
</dbReference>
<sequence>MVKFDELGLKKELVDSTKKNKFTETTDIQERVIPIILEEKSVIAKSRTGSGKTGAYLIP</sequence>
<accession>T1BM64</accession>
<dbReference type="Pfam" id="PF00270">
    <property type="entry name" value="DEAD"/>
    <property type="match status" value="1"/>
</dbReference>
<gene>
    <name evidence="6" type="ORF">B1A_12202</name>
</gene>
<keyword evidence="1" id="KW-0547">Nucleotide-binding</keyword>